<accession>A0A7T8K9L3</accession>
<feature type="non-terminal residue" evidence="5">
    <location>
        <position position="97"/>
    </location>
</feature>
<keyword evidence="5" id="KW-0121">Carboxypeptidase</keyword>
<keyword evidence="6" id="KW-1185">Reference proteome</keyword>
<keyword evidence="5" id="KW-0378">Hydrolase</keyword>
<keyword evidence="2" id="KW-0862">Zinc</keyword>
<keyword evidence="3" id="KW-0732">Signal</keyword>
<evidence type="ECO:0000256" key="1">
    <source>
        <dbReference type="ARBA" id="ARBA00022723"/>
    </source>
</evidence>
<keyword evidence="1" id="KW-0479">Metal-binding</keyword>
<dbReference type="InterPro" id="IPR003146">
    <property type="entry name" value="M14A_act_pep"/>
</dbReference>
<dbReference type="Gene3D" id="3.30.70.340">
    <property type="entry name" value="Metallocarboxypeptidase-like"/>
    <property type="match status" value="1"/>
</dbReference>
<dbReference type="GO" id="GO:0004180">
    <property type="term" value="F:carboxypeptidase activity"/>
    <property type="evidence" value="ECO:0007669"/>
    <property type="project" value="UniProtKB-KW"/>
</dbReference>
<dbReference type="AlphaFoldDB" id="A0A7T8K9L3"/>
<feature type="chain" id="PRO_5031270884" evidence="3">
    <location>
        <begin position="18"/>
        <end position="97"/>
    </location>
</feature>
<reference evidence="6" key="1">
    <citation type="submission" date="2021-01" db="EMBL/GenBank/DDBJ databases">
        <title>Caligus Genome Assembly.</title>
        <authorList>
            <person name="Gallardo-Escarate C."/>
        </authorList>
    </citation>
    <scope>NUCLEOTIDE SEQUENCE [LARGE SCALE GENOMIC DNA]</scope>
</reference>
<evidence type="ECO:0000256" key="3">
    <source>
        <dbReference type="SAM" id="SignalP"/>
    </source>
</evidence>
<evidence type="ECO:0000313" key="6">
    <source>
        <dbReference type="Proteomes" id="UP000595437"/>
    </source>
</evidence>
<gene>
    <name evidence="5" type="ORF">FKW44_012555</name>
</gene>
<feature type="domain" description="Carboxypeptidase activation peptide" evidence="4">
    <location>
        <begin position="46"/>
        <end position="97"/>
    </location>
</feature>
<dbReference type="GO" id="GO:0046872">
    <property type="term" value="F:metal ion binding"/>
    <property type="evidence" value="ECO:0007669"/>
    <property type="project" value="UniProtKB-KW"/>
</dbReference>
<proteinExistence type="predicted"/>
<dbReference type="SUPFAM" id="SSF54897">
    <property type="entry name" value="Protease propeptides/inhibitors"/>
    <property type="match status" value="1"/>
</dbReference>
<organism evidence="5 6">
    <name type="scientific">Caligus rogercresseyi</name>
    <name type="common">Sea louse</name>
    <dbReference type="NCBI Taxonomy" id="217165"/>
    <lineage>
        <taxon>Eukaryota</taxon>
        <taxon>Metazoa</taxon>
        <taxon>Ecdysozoa</taxon>
        <taxon>Arthropoda</taxon>
        <taxon>Crustacea</taxon>
        <taxon>Multicrustacea</taxon>
        <taxon>Hexanauplia</taxon>
        <taxon>Copepoda</taxon>
        <taxon>Siphonostomatoida</taxon>
        <taxon>Caligidae</taxon>
        <taxon>Caligus</taxon>
    </lineage>
</organism>
<keyword evidence="5" id="KW-0645">Protease</keyword>
<dbReference type="EMBL" id="CP045897">
    <property type="protein sequence ID" value="QQP51249.1"/>
    <property type="molecule type" value="Genomic_DNA"/>
</dbReference>
<name>A0A7T8K9L3_CALRO</name>
<evidence type="ECO:0000259" key="4">
    <source>
        <dbReference type="Pfam" id="PF02244"/>
    </source>
</evidence>
<evidence type="ECO:0000313" key="5">
    <source>
        <dbReference type="EMBL" id="QQP51249.1"/>
    </source>
</evidence>
<dbReference type="InterPro" id="IPR036990">
    <property type="entry name" value="M14A-like_propep"/>
</dbReference>
<protein>
    <submittedName>
        <fullName evidence="5">Carboxypeptidase B</fullName>
    </submittedName>
</protein>
<evidence type="ECO:0000256" key="2">
    <source>
        <dbReference type="ARBA" id="ARBA00022833"/>
    </source>
</evidence>
<dbReference type="Pfam" id="PF02244">
    <property type="entry name" value="Propep_M14"/>
    <property type="match status" value="1"/>
</dbReference>
<sequence length="97" mass="10935">MWTTLTSIALFISIACANYDGYDILIIQTEQIYSQSKASELVKFIDSAEDEAYDFWISPRVGTYAKIMSAPKQLPTLEKFLNDQSIAFSVLIEDVQA</sequence>
<dbReference type="Proteomes" id="UP000595437">
    <property type="component" value="Chromosome 8"/>
</dbReference>
<feature type="signal peptide" evidence="3">
    <location>
        <begin position="1"/>
        <end position="17"/>
    </location>
</feature>